<dbReference type="AlphaFoldDB" id="A0A1H9QVP6"/>
<evidence type="ECO:0000259" key="1">
    <source>
        <dbReference type="Pfam" id="PF04296"/>
    </source>
</evidence>
<dbReference type="Proteomes" id="UP000199019">
    <property type="component" value="Unassembled WGS sequence"/>
</dbReference>
<evidence type="ECO:0000313" key="2">
    <source>
        <dbReference type="EMBL" id="SER64552.1"/>
    </source>
</evidence>
<dbReference type="EMBL" id="FOHB01000001">
    <property type="protein sequence ID" value="SER64552.1"/>
    <property type="molecule type" value="Genomic_DNA"/>
</dbReference>
<reference evidence="3" key="1">
    <citation type="submission" date="2016-10" db="EMBL/GenBank/DDBJ databases">
        <authorList>
            <person name="Varghese N."/>
            <person name="Submissions S."/>
        </authorList>
    </citation>
    <scope>NUCLEOTIDE SEQUENCE [LARGE SCALE GENOMIC DNA]</scope>
    <source>
        <strain evidence="3">CGMCC 1.6963</strain>
    </source>
</reference>
<gene>
    <name evidence="2" type="ORF">SAMN05216199_0765</name>
</gene>
<protein>
    <recommendedName>
        <fullName evidence="1">YlxR domain-containing protein</fullName>
    </recommendedName>
</protein>
<accession>A0A1H9QVP6</accession>
<dbReference type="PANTHER" id="PTHR34215:SF1">
    <property type="entry name" value="YLXR DOMAIN-CONTAINING PROTEIN"/>
    <property type="match status" value="1"/>
</dbReference>
<feature type="domain" description="YlxR" evidence="1">
    <location>
        <begin position="1"/>
        <end position="78"/>
    </location>
</feature>
<evidence type="ECO:0000313" key="3">
    <source>
        <dbReference type="Proteomes" id="UP000199019"/>
    </source>
</evidence>
<dbReference type="Pfam" id="PF04296">
    <property type="entry name" value="YlxR"/>
    <property type="match status" value="1"/>
</dbReference>
<dbReference type="InterPro" id="IPR035931">
    <property type="entry name" value="YlxR-like_sf"/>
</dbReference>
<dbReference type="InterPro" id="IPR007393">
    <property type="entry name" value="YlxR_dom"/>
</dbReference>
<keyword evidence="3" id="KW-1185">Reference proteome</keyword>
<dbReference type="InterPro" id="IPR037465">
    <property type="entry name" value="YlxR"/>
</dbReference>
<dbReference type="STRING" id="587636.SAMN05216199_0765"/>
<dbReference type="SUPFAM" id="SSF64376">
    <property type="entry name" value="YlxR-like"/>
    <property type="match status" value="1"/>
</dbReference>
<name>A0A1H9QVP6_9MICO</name>
<proteinExistence type="predicted"/>
<dbReference type="PANTHER" id="PTHR34215">
    <property type="entry name" value="BLL0784 PROTEIN"/>
    <property type="match status" value="1"/>
</dbReference>
<dbReference type="Gene3D" id="3.30.1230.10">
    <property type="entry name" value="YlxR-like"/>
    <property type="match status" value="1"/>
</dbReference>
<sequence length="87" mass="9739">MGCRGRDSRSVLLRVVAMRNEQGQFLLVPDLRRCSPGRGAWLHPTTDCFDQALRRRAFGRALRVSAALDPNPVRDHLEAAKQGKPSE</sequence>
<organism evidence="2 3">
    <name type="scientific">Pedococcus cremeus</name>
    <dbReference type="NCBI Taxonomy" id="587636"/>
    <lineage>
        <taxon>Bacteria</taxon>
        <taxon>Bacillati</taxon>
        <taxon>Actinomycetota</taxon>
        <taxon>Actinomycetes</taxon>
        <taxon>Micrococcales</taxon>
        <taxon>Intrasporangiaceae</taxon>
        <taxon>Pedococcus</taxon>
    </lineage>
</organism>